<evidence type="ECO:0000256" key="5">
    <source>
        <dbReference type="ARBA" id="ARBA00047942"/>
    </source>
</evidence>
<organism evidence="8">
    <name type="scientific">marine sediment metagenome</name>
    <dbReference type="NCBI Taxonomy" id="412755"/>
    <lineage>
        <taxon>unclassified sequences</taxon>
        <taxon>metagenomes</taxon>
        <taxon>ecological metagenomes</taxon>
    </lineage>
</organism>
<dbReference type="PANTHER" id="PTHR33841">
    <property type="entry name" value="DNA METHYLTRANSFERASE YEEA-RELATED"/>
    <property type="match status" value="1"/>
</dbReference>
<reference evidence="8" key="1">
    <citation type="journal article" date="2015" name="Nature">
        <title>Complex archaea that bridge the gap between prokaryotes and eukaryotes.</title>
        <authorList>
            <person name="Spang A."/>
            <person name="Saw J.H."/>
            <person name="Jorgensen S.L."/>
            <person name="Zaremba-Niedzwiedzka K."/>
            <person name="Martijn J."/>
            <person name="Lind A.E."/>
            <person name="van Eijk R."/>
            <person name="Schleper C."/>
            <person name="Guy L."/>
            <person name="Ettema T.J."/>
        </authorList>
    </citation>
    <scope>NUCLEOTIDE SEQUENCE</scope>
</reference>
<dbReference type="SUPFAM" id="SSF53335">
    <property type="entry name" value="S-adenosyl-L-methionine-dependent methyltransferases"/>
    <property type="match status" value="1"/>
</dbReference>
<gene>
    <name evidence="8" type="ORF">LCGC14_0958900</name>
</gene>
<dbReference type="PRINTS" id="PR00507">
    <property type="entry name" value="N12N6MTFRASE"/>
</dbReference>
<dbReference type="PANTHER" id="PTHR33841:SF1">
    <property type="entry name" value="DNA METHYLTRANSFERASE A"/>
    <property type="match status" value="1"/>
</dbReference>
<keyword evidence="4" id="KW-0949">S-adenosyl-L-methionine</keyword>
<dbReference type="InterPro" id="IPR050953">
    <property type="entry name" value="N4_N6_ade-DNA_methylase"/>
</dbReference>
<dbReference type="InterPro" id="IPR011639">
    <property type="entry name" value="MethylTrfase_TaqI-like_dom"/>
</dbReference>
<keyword evidence="3" id="KW-0808">Transferase</keyword>
<dbReference type="InterPro" id="IPR029063">
    <property type="entry name" value="SAM-dependent_MTases_sf"/>
</dbReference>
<evidence type="ECO:0000256" key="6">
    <source>
        <dbReference type="SAM" id="Coils"/>
    </source>
</evidence>
<comment type="catalytic activity">
    <reaction evidence="5">
        <text>a 2'-deoxyadenosine in DNA + S-adenosyl-L-methionine = an N(6)-methyl-2'-deoxyadenosine in DNA + S-adenosyl-L-homocysteine + H(+)</text>
        <dbReference type="Rhea" id="RHEA:15197"/>
        <dbReference type="Rhea" id="RHEA-COMP:12418"/>
        <dbReference type="Rhea" id="RHEA-COMP:12419"/>
        <dbReference type="ChEBI" id="CHEBI:15378"/>
        <dbReference type="ChEBI" id="CHEBI:57856"/>
        <dbReference type="ChEBI" id="CHEBI:59789"/>
        <dbReference type="ChEBI" id="CHEBI:90615"/>
        <dbReference type="ChEBI" id="CHEBI:90616"/>
        <dbReference type="EC" id="2.1.1.72"/>
    </reaction>
</comment>
<evidence type="ECO:0000256" key="4">
    <source>
        <dbReference type="ARBA" id="ARBA00022691"/>
    </source>
</evidence>
<feature type="coiled-coil region" evidence="6">
    <location>
        <begin position="665"/>
        <end position="722"/>
    </location>
</feature>
<dbReference type="GO" id="GO:0006304">
    <property type="term" value="P:DNA modification"/>
    <property type="evidence" value="ECO:0007669"/>
    <property type="project" value="InterPro"/>
</dbReference>
<evidence type="ECO:0000259" key="7">
    <source>
        <dbReference type="Pfam" id="PF07669"/>
    </source>
</evidence>
<accession>A0A0F9P150</accession>
<keyword evidence="2" id="KW-0489">Methyltransferase</keyword>
<dbReference type="AlphaFoldDB" id="A0A0F9P150"/>
<dbReference type="GO" id="GO:0009007">
    <property type="term" value="F:site-specific DNA-methyltransferase (adenine-specific) activity"/>
    <property type="evidence" value="ECO:0007669"/>
    <property type="project" value="UniProtKB-EC"/>
</dbReference>
<dbReference type="GO" id="GO:0003676">
    <property type="term" value="F:nucleic acid binding"/>
    <property type="evidence" value="ECO:0007669"/>
    <property type="project" value="InterPro"/>
</dbReference>
<evidence type="ECO:0000313" key="8">
    <source>
        <dbReference type="EMBL" id="KKN18122.1"/>
    </source>
</evidence>
<name>A0A0F9P150_9ZZZZ</name>
<feature type="domain" description="Type II methyltransferase M.TaqI-like" evidence="7">
    <location>
        <begin position="477"/>
        <end position="692"/>
    </location>
</feature>
<keyword evidence="6" id="KW-0175">Coiled coil</keyword>
<dbReference type="PROSITE" id="PS00092">
    <property type="entry name" value="N6_MTASE"/>
    <property type="match status" value="1"/>
</dbReference>
<dbReference type="EC" id="2.1.1.72" evidence="1"/>
<evidence type="ECO:0000256" key="2">
    <source>
        <dbReference type="ARBA" id="ARBA00022603"/>
    </source>
</evidence>
<comment type="caution">
    <text evidence="8">The sequence shown here is derived from an EMBL/GenBank/DDBJ whole genome shotgun (WGS) entry which is preliminary data.</text>
</comment>
<dbReference type="GO" id="GO:0032259">
    <property type="term" value="P:methylation"/>
    <property type="evidence" value="ECO:0007669"/>
    <property type="project" value="UniProtKB-KW"/>
</dbReference>
<dbReference type="EMBL" id="LAZR01003457">
    <property type="protein sequence ID" value="KKN18122.1"/>
    <property type="molecule type" value="Genomic_DNA"/>
</dbReference>
<dbReference type="Pfam" id="PF07669">
    <property type="entry name" value="Eco57I"/>
    <property type="match status" value="2"/>
</dbReference>
<sequence length="1167" mass="138247">MEIDRDFIYKEFKGKIDVQYYHKIFSEGKEIKGEWMLEPQKPENLVEDIFRKMLKSIGIPDDKFISQNRVKIFDVFKNKNRWPDFKFIKHRKGEKDLLIELEPYNSNIQIGIDQAEEWIRDIRIGTYSDALVINLNKFVLIFFDGSDVHKKELSIEEACNHIKNVAFGKITIKYDDINRITEQFYNQFSALIHGGVYTNTKKEKITISAQDAIINNLKYAERLIDIEKIEFIYSVFNRLIFIKILIDWDLFPKIFSYLRAVPYHLIHTDLNNLFFKTLAVKKQERVNLPKEYEDIPFLNGGLFRKTEIEKKNPDLIIDARLLTKVLDFLEEYSFLENGDDNNSINSEILGYIFEKTIEFRKGTGSYYTHNLICDYMCESVLLPHYSARINIYLKSIGYKDEELLENFEEIYMLKEKTLKNIYEIIIKNIKVCDICVGSGAFLLAMGNLILEIHERIVSILRIRSNRTELKQYIVEYNLFGVDMMVSAIQICQLRLWLWVSEGSSELSPLPNIEYNLRVGNSLLGSDTKTSIKTVNYKFINKINSAKFLDKSDPALISVYEELKKGTISFESLKLLKTTLINLFLYSHDQNTILLKDLIDSLNELIIEDADRIYLNYLKNKIKNKKFTKDLTIEFLRRLKAFHWYLEFPQVFPKGFDVIVGNPPYISTKFMEKIELEQDLQKLNKELKKRKNRIKTLKSDSSINEYNERIINIQEEIKLKNELLKTNYYIKEKLFNSIYKEFLRKDYTWTYKIYDILIPFFEKGFKLLRNNQKTYLSFITSNKFLATDYGQVIRKDFLNNFQIEMIIDISMIKVFKDAAVYPIIITIKNSRALERWLIIIGRYRILNNLGKDLKKIEQSRYNKKDTNYLIYIPLHNDSFELFDKINKHEKCSTIGEEFVSSYREFDFTNWKDYEIFIKSKKGEVLGVDYYRYVTNNDLKPYQIDVSDQLYFHKEIPIGENPKNLQIAHTKWEVFSNELLMIKEVALDLICTLAKNYANVGKIYALSLKGSSEYIGISNYYFLALFNSKLLDFYFRIVFWNTHLSGGYLNYHFSYLSILPILKIDRKSLTYKRIVILSKCLEISYNDLTRLLLDLMVVNAYFPNDLKVTEKQISFIDKYIGKEVDYEVAKEINLSIKKAENFVLKLVEHEYFRIMNNERRFKDDKQTGK</sequence>
<proteinExistence type="predicted"/>
<dbReference type="Gene3D" id="3.40.50.150">
    <property type="entry name" value="Vaccinia Virus protein VP39"/>
    <property type="match status" value="1"/>
</dbReference>
<dbReference type="InterPro" id="IPR002052">
    <property type="entry name" value="DNA_methylase_N6_adenine_CS"/>
</dbReference>
<feature type="domain" description="Type II methyltransferase M.TaqI-like" evidence="7">
    <location>
        <begin position="728"/>
        <end position="814"/>
    </location>
</feature>
<protein>
    <recommendedName>
        <fullName evidence="1">site-specific DNA-methyltransferase (adenine-specific)</fullName>
        <ecNumber evidence="1">2.1.1.72</ecNumber>
    </recommendedName>
</protein>
<evidence type="ECO:0000256" key="3">
    <source>
        <dbReference type="ARBA" id="ARBA00022679"/>
    </source>
</evidence>
<evidence type="ECO:0000256" key="1">
    <source>
        <dbReference type="ARBA" id="ARBA00011900"/>
    </source>
</evidence>